<dbReference type="SUPFAM" id="SSF52402">
    <property type="entry name" value="Adenine nucleotide alpha hydrolases-like"/>
    <property type="match status" value="1"/>
</dbReference>
<dbReference type="GO" id="GO:0016740">
    <property type="term" value="F:transferase activity"/>
    <property type="evidence" value="ECO:0007669"/>
    <property type="project" value="UniProtKB-KW"/>
</dbReference>
<gene>
    <name evidence="1" type="ORF">CLAN_0461</name>
</gene>
<protein>
    <submittedName>
        <fullName evidence="1">N-acetyl sugar amidotransferase</fullName>
    </submittedName>
</protein>
<dbReference type="NCBIfam" id="TIGR03573">
    <property type="entry name" value="WbuX"/>
    <property type="match status" value="1"/>
</dbReference>
<proteinExistence type="predicted"/>
<name>A0A1X9SLU2_9BACT</name>
<accession>A0A1X9SLU2</accession>
<dbReference type="InterPro" id="IPR020022">
    <property type="entry name" value="N-acetyl_sugar_amidoTrfase"/>
</dbReference>
<reference evidence="2" key="2">
    <citation type="journal article" date="2017" name="Genome Biol. Evol.">
        <title>Comparative genomic analysis identifies a Campylobacter clade deficient in selenium metabolism.</title>
        <authorList>
            <person name="Miller W.G."/>
            <person name="Yee E."/>
            <person name="Lopes B.S."/>
            <person name="Chapman M.H."/>
            <person name="Huynh S."/>
            <person name="Bono J.L."/>
            <person name="Parker C.T."/>
            <person name="Strachan N.J.C."/>
            <person name="Forbes K.J."/>
        </authorList>
    </citation>
    <scope>NUCLEOTIDE SEQUENCE [LARGE SCALE GENOMIC DNA]</scope>
    <source>
        <strain evidence="2">NCTC 13004</strain>
    </source>
</reference>
<dbReference type="AlphaFoldDB" id="A0A1X9SLU2"/>
<sequence>MNGDFRGGVMRYCDFCVMPDSRPGIKFTTLDDGRLKCSACINHENKKNIDYKSRFKELEALCDKHRGRNGKNDYDCAIAVSGGKDSHFQVHIMKEVLGMNPVLFSVEDNFTMTKAGKSNLRNLSEEFGCHIISLKPNIKTQKALMLYTFEKYGKPTWYIDRLIYSYPFAMAAKFNTPLLVYGENVSYEYGGSDAVETPSAKDIFLNGVASDIDLSGVDIDLKDLQLFYDPNNPNLDIDSLEPIYLSYFIKWNSYSNYIFAKSRGFSDLKSEWDRTHTIEDFDQVDSVAYIVHAWMKYPKFGHATATDYAARLVRYGLMSRDKAIELVKERDHALDPRCVEDFCNFIGISKSKFWQIVEKHYNKDIFAKNEFGEYKIKYGIS</sequence>
<dbReference type="KEGG" id="clx:CLAN_0461"/>
<organism evidence="1 2">
    <name type="scientific">Campylobacter lanienae NCTC 13004</name>
    <dbReference type="NCBI Taxonomy" id="1031753"/>
    <lineage>
        <taxon>Bacteria</taxon>
        <taxon>Pseudomonadati</taxon>
        <taxon>Campylobacterota</taxon>
        <taxon>Epsilonproteobacteria</taxon>
        <taxon>Campylobacterales</taxon>
        <taxon>Campylobacteraceae</taxon>
        <taxon>Campylobacter</taxon>
    </lineage>
</organism>
<dbReference type="Proteomes" id="UP000202031">
    <property type="component" value="Chromosome"/>
</dbReference>
<dbReference type="EMBL" id="CP015578">
    <property type="protein sequence ID" value="ARQ97217.1"/>
    <property type="molecule type" value="Genomic_DNA"/>
</dbReference>
<evidence type="ECO:0000313" key="2">
    <source>
        <dbReference type="Proteomes" id="UP000202031"/>
    </source>
</evidence>
<evidence type="ECO:0000313" key="1">
    <source>
        <dbReference type="EMBL" id="ARQ97217.1"/>
    </source>
</evidence>
<keyword evidence="1" id="KW-0808">Transferase</keyword>
<reference evidence="2" key="1">
    <citation type="journal article" date="2017" name="Genome Biol. Evol.">
        <title>Comparative Genomic Analysis Identifies a Campylobacter Clade Deficient in Selenium Metabolism.</title>
        <authorList>
            <person name="Miller W.G."/>
            <person name="Yee E."/>
            <person name="Lopes B.S."/>
            <person name="Chapman M.H."/>
            <person name="Huynh S."/>
            <person name="Bono J.L."/>
            <person name="Parker C.T."/>
            <person name="Strachan N.J.C."/>
            <person name="Forbes K.J."/>
        </authorList>
    </citation>
    <scope>NUCLEOTIDE SEQUENCE [LARGE SCALE GENOMIC DNA]</scope>
    <source>
        <strain evidence="2">NCTC 13004</strain>
    </source>
</reference>